<dbReference type="EMBL" id="LKKS01000124">
    <property type="protein sequence ID" value="KPM60031.1"/>
    <property type="molecule type" value="Genomic_DNA"/>
</dbReference>
<name>A0A0P7CRX6_PSEPU</name>
<sequence>MARGIGDACRYCYIGVAALWFKNLDQPRLVGNSIALPVVFADVLEVKTFQLYFRNYRFFPGPVIVNFKCLAGVKIEHAGEGVEATVL</sequence>
<comment type="caution">
    <text evidence="1">The sequence shown here is derived from an EMBL/GenBank/DDBJ whole genome shotgun (WGS) entry which is preliminary data.</text>
</comment>
<dbReference type="Proteomes" id="UP000050437">
    <property type="component" value="Unassembled WGS sequence"/>
</dbReference>
<accession>A0A0P7CRX6</accession>
<evidence type="ECO:0000313" key="1">
    <source>
        <dbReference type="EMBL" id="KPM60031.1"/>
    </source>
</evidence>
<reference evidence="1 2" key="1">
    <citation type="submission" date="2015-10" db="EMBL/GenBank/DDBJ databases">
        <title>Pseudomonas putida clinical strains.</title>
        <authorList>
            <person name="Molina L."/>
            <person name="Udaondo Z."/>
        </authorList>
    </citation>
    <scope>NUCLEOTIDE SEQUENCE [LARGE SCALE GENOMIC DNA]</scope>
    <source>
        <strain evidence="1 2">HB13667</strain>
    </source>
</reference>
<organism evidence="1 2">
    <name type="scientific">Pseudomonas putida</name>
    <name type="common">Arthrobacter siderocapsulatus</name>
    <dbReference type="NCBI Taxonomy" id="303"/>
    <lineage>
        <taxon>Bacteria</taxon>
        <taxon>Pseudomonadati</taxon>
        <taxon>Pseudomonadota</taxon>
        <taxon>Gammaproteobacteria</taxon>
        <taxon>Pseudomonadales</taxon>
        <taxon>Pseudomonadaceae</taxon>
        <taxon>Pseudomonas</taxon>
    </lineage>
</organism>
<proteinExistence type="predicted"/>
<gene>
    <name evidence="1" type="ORF">HB13667_23060</name>
</gene>
<dbReference type="AlphaFoldDB" id="A0A0P7CRX6"/>
<protein>
    <submittedName>
        <fullName evidence="1">Uncharacterized protein</fullName>
    </submittedName>
</protein>
<evidence type="ECO:0000313" key="2">
    <source>
        <dbReference type="Proteomes" id="UP000050437"/>
    </source>
</evidence>